<evidence type="ECO:0000313" key="3">
    <source>
        <dbReference type="Proteomes" id="UP000194903"/>
    </source>
</evidence>
<dbReference type="Gene3D" id="1.20.1730.10">
    <property type="entry name" value="Sodium/glucose cotransporter"/>
    <property type="match status" value="1"/>
</dbReference>
<feature type="transmembrane region" description="Helical" evidence="1">
    <location>
        <begin position="211"/>
        <end position="230"/>
    </location>
</feature>
<feature type="transmembrane region" description="Helical" evidence="1">
    <location>
        <begin position="50"/>
        <end position="71"/>
    </location>
</feature>
<dbReference type="OrthoDB" id="4005at2"/>
<evidence type="ECO:0000313" key="2">
    <source>
        <dbReference type="EMBL" id="OUM20487.1"/>
    </source>
</evidence>
<feature type="transmembrane region" description="Helical" evidence="1">
    <location>
        <begin position="20"/>
        <end position="44"/>
    </location>
</feature>
<dbReference type="AlphaFoldDB" id="A0A252F3X6"/>
<feature type="transmembrane region" description="Helical" evidence="1">
    <location>
        <begin position="163"/>
        <end position="183"/>
    </location>
</feature>
<keyword evidence="3" id="KW-1185">Reference proteome</keyword>
<feature type="transmembrane region" description="Helical" evidence="1">
    <location>
        <begin position="369"/>
        <end position="388"/>
    </location>
</feature>
<sequence>MPLLPRTGGKTMKNNRTHALAWGIAFVGFTTQFGGGFASGAQIYQYFIHYGIWGLVMPFLAQFLMSLFYWYGMRYAFRNKTYDYRSFSDSFYGKFRVVFSNLYEIEYIVMICMAPAVAFATGGATLNKLTGLPYLLCTLVIGIFIFVITLFGTELVRKCSSVLSILIIVGLLLVLVPNIIAQWDTITDSVQRMAAGALPVGSQQSGSFGSALWSACVYGIFQITAIGLMYQHTSKLEEEKDVGRSMIYMFLVDAFVMELAVVGLLAIAFRPELAEYDVPMLLLVQTGVGAKILTPIISILIILGAVSTGVNMIAGIVTRTVNQLEKKQDTVSSSKHRLYSTLSALAFTLLAFAVAQFGLIPLVKRGYSYIGYATMFVIAIPFILHFIADHCKKGASAK</sequence>
<name>A0A252F3X6_9FIRM</name>
<feature type="transmembrane region" description="Helical" evidence="1">
    <location>
        <begin position="289"/>
        <end position="317"/>
    </location>
</feature>
<feature type="transmembrane region" description="Helical" evidence="1">
    <location>
        <begin position="338"/>
        <end position="363"/>
    </location>
</feature>
<evidence type="ECO:0000256" key="1">
    <source>
        <dbReference type="SAM" id="Phobius"/>
    </source>
</evidence>
<comment type="caution">
    <text evidence="2">The sequence shown here is derived from an EMBL/GenBank/DDBJ whole genome shotgun (WGS) entry which is preliminary data.</text>
</comment>
<feature type="transmembrane region" description="Helical" evidence="1">
    <location>
        <begin position="105"/>
        <end position="126"/>
    </location>
</feature>
<keyword evidence="1" id="KW-0812">Transmembrane</keyword>
<proteinExistence type="predicted"/>
<dbReference type="EMBL" id="NHOC01000005">
    <property type="protein sequence ID" value="OUM20487.1"/>
    <property type="molecule type" value="Genomic_DNA"/>
</dbReference>
<feature type="transmembrane region" description="Helical" evidence="1">
    <location>
        <begin position="132"/>
        <end position="151"/>
    </location>
</feature>
<dbReference type="PANTHER" id="PTHR37814">
    <property type="entry name" value="CONSERVED MEMBRANE PROTEIN"/>
    <property type="match status" value="1"/>
</dbReference>
<dbReference type="PANTHER" id="PTHR37814:SF1">
    <property type="entry name" value="MEMBRANE PROTEIN"/>
    <property type="match status" value="1"/>
</dbReference>
<dbReference type="Proteomes" id="UP000194903">
    <property type="component" value="Unassembled WGS sequence"/>
</dbReference>
<gene>
    <name evidence="2" type="ORF">CBW42_06560</name>
</gene>
<feature type="transmembrane region" description="Helical" evidence="1">
    <location>
        <begin position="250"/>
        <end position="269"/>
    </location>
</feature>
<keyword evidence="1" id="KW-1133">Transmembrane helix</keyword>
<accession>A0A252F3X6</accession>
<organism evidence="2 3">
    <name type="scientific">Butyricicoccus porcorum</name>
    <dbReference type="NCBI Taxonomy" id="1945634"/>
    <lineage>
        <taxon>Bacteria</taxon>
        <taxon>Bacillati</taxon>
        <taxon>Bacillota</taxon>
        <taxon>Clostridia</taxon>
        <taxon>Eubacteriales</taxon>
        <taxon>Butyricicoccaceae</taxon>
        <taxon>Butyricicoccus</taxon>
    </lineage>
</organism>
<protein>
    <recommendedName>
        <fullName evidence="4">Membrane protein YkvI</fullName>
    </recommendedName>
</protein>
<reference evidence="2 3" key="1">
    <citation type="submission" date="2017-05" db="EMBL/GenBank/DDBJ databases">
        <title>Butyricicoccus porcorum sp. nov. a butyrate-producing bacterium from the swine intestinal tract.</title>
        <authorList>
            <person name="Trachsel J."/>
            <person name="Humphrey S."/>
            <person name="Allen H.K."/>
        </authorList>
    </citation>
    <scope>NUCLEOTIDE SEQUENCE [LARGE SCALE GENOMIC DNA]</scope>
    <source>
        <strain evidence="2">BB10</strain>
    </source>
</reference>
<dbReference type="InterPro" id="IPR038728">
    <property type="entry name" value="YkvI-like"/>
</dbReference>
<dbReference type="InterPro" id="IPR038377">
    <property type="entry name" value="Na/Glc_symporter_sf"/>
</dbReference>
<keyword evidence="1" id="KW-0472">Membrane</keyword>
<evidence type="ECO:0008006" key="4">
    <source>
        <dbReference type="Google" id="ProtNLM"/>
    </source>
</evidence>